<gene>
    <name evidence="2" type="ORF">GII31_18205</name>
</gene>
<feature type="chain" id="PRO_5047112743" evidence="1">
    <location>
        <begin position="35"/>
        <end position="188"/>
    </location>
</feature>
<dbReference type="EMBL" id="CP045809">
    <property type="protein sequence ID" value="QHN36540.1"/>
    <property type="molecule type" value="Genomic_DNA"/>
</dbReference>
<feature type="signal peptide" evidence="1">
    <location>
        <begin position="1"/>
        <end position="34"/>
    </location>
</feature>
<dbReference type="RefSeq" id="WP_213244799.1">
    <property type="nucleotide sequence ID" value="NZ_CP045806.1"/>
</dbReference>
<keyword evidence="1" id="KW-0732">Signal</keyword>
<evidence type="ECO:0000313" key="3">
    <source>
        <dbReference type="Proteomes" id="UP001059836"/>
    </source>
</evidence>
<name>A0ABX6IL84_9ACTN</name>
<accession>A0ABX6IL84</accession>
<reference evidence="2" key="1">
    <citation type="journal article" date="2021" name="Nat. Microbiol.">
        <title>Cocultivation of an ultrasmall environmental parasitic bacterium with lytic ability against bacteria associated with wastewater foams.</title>
        <authorList>
            <person name="Batinovic S."/>
            <person name="Rose J.J.A."/>
            <person name="Ratcliffe J."/>
            <person name="Seviour R.J."/>
            <person name="Petrovski S."/>
        </authorList>
    </citation>
    <scope>NUCLEOTIDE SEQUENCE</scope>
    <source>
        <strain evidence="2">CON9</strain>
    </source>
</reference>
<organism evidence="2 3">
    <name type="scientific">Gordonia pseudamarae</name>
    <dbReference type="NCBI Taxonomy" id="2831662"/>
    <lineage>
        <taxon>Bacteria</taxon>
        <taxon>Bacillati</taxon>
        <taxon>Actinomycetota</taxon>
        <taxon>Actinomycetes</taxon>
        <taxon>Mycobacteriales</taxon>
        <taxon>Gordoniaceae</taxon>
        <taxon>Gordonia</taxon>
    </lineage>
</organism>
<dbReference type="Proteomes" id="UP001059836">
    <property type="component" value="Chromosome"/>
</dbReference>
<sequence length="188" mass="19321">MPAPKALPVRHRLTIAMAAAAAAASIAGIGSATAWIDAPGHAGSGVIDEGKVVVTFKNPTAEKVTCFETIYTANKLGKLSEAAKLYNTSFKQRAAGNPTQADETAAKADAIMASAGTPLKKQSGWHTLNALQSESTTWVPPQPALSEYAGYVECSSADGSGLERDHSAFAIKPKSANGSGSLDDIFGS</sequence>
<proteinExistence type="predicted"/>
<evidence type="ECO:0000256" key="1">
    <source>
        <dbReference type="SAM" id="SignalP"/>
    </source>
</evidence>
<evidence type="ECO:0000313" key="2">
    <source>
        <dbReference type="EMBL" id="QHN36540.1"/>
    </source>
</evidence>
<protein>
    <submittedName>
        <fullName evidence="2">Uncharacterized protein</fullName>
    </submittedName>
</protein>
<keyword evidence="3" id="KW-1185">Reference proteome</keyword>